<dbReference type="Proteomes" id="UP000757540">
    <property type="component" value="Unassembled WGS sequence"/>
</dbReference>
<dbReference type="EMBL" id="JABEZU010000003">
    <property type="protein sequence ID" value="NOV98182.1"/>
    <property type="molecule type" value="Genomic_DNA"/>
</dbReference>
<comment type="caution">
    <text evidence="1">The sequence shown here is derived from an EMBL/GenBank/DDBJ whole genome shotgun (WGS) entry which is preliminary data.</text>
</comment>
<evidence type="ECO:0000313" key="2">
    <source>
        <dbReference type="Proteomes" id="UP000757540"/>
    </source>
</evidence>
<accession>A0ABX2A5Q1</accession>
<sequence>MTRNDHPQRIDQVLGDAHDAAKHGVGMRGLAACVGMAPTVLRRFLTRHGRDDLVAPLLANDESLRSQGVLDFGGAA</sequence>
<gene>
    <name evidence="1" type="ORF">HDG69_002767</name>
</gene>
<proteinExistence type="predicted"/>
<keyword evidence="2" id="KW-1185">Reference proteome</keyword>
<organism evidence="1 2">
    <name type="scientific">Isoptericola halotolerans</name>
    <dbReference type="NCBI Taxonomy" id="300560"/>
    <lineage>
        <taxon>Bacteria</taxon>
        <taxon>Bacillati</taxon>
        <taxon>Actinomycetota</taxon>
        <taxon>Actinomycetes</taxon>
        <taxon>Micrococcales</taxon>
        <taxon>Promicromonosporaceae</taxon>
        <taxon>Isoptericola</taxon>
    </lineage>
</organism>
<protein>
    <submittedName>
        <fullName evidence="1">Uncharacterized protein</fullName>
    </submittedName>
</protein>
<reference evidence="1 2" key="1">
    <citation type="submission" date="2020-05" db="EMBL/GenBank/DDBJ databases">
        <title>Genomic Encyclopedia of Type Strains, Phase III (KMG-III): the genomes of soil and plant-associated and newly described type strains.</title>
        <authorList>
            <person name="Whitman W."/>
        </authorList>
    </citation>
    <scope>NUCLEOTIDE SEQUENCE [LARGE SCALE GENOMIC DNA]</scope>
    <source>
        <strain evidence="1 2">KCTC 19046</strain>
    </source>
</reference>
<dbReference type="RefSeq" id="WP_171784396.1">
    <property type="nucleotide sequence ID" value="NZ_BAAAML010000012.1"/>
</dbReference>
<name>A0ABX2A5Q1_9MICO</name>
<evidence type="ECO:0000313" key="1">
    <source>
        <dbReference type="EMBL" id="NOV98182.1"/>
    </source>
</evidence>